<feature type="region of interest" description="Disordered" evidence="1">
    <location>
        <begin position="1"/>
        <end position="22"/>
    </location>
</feature>
<dbReference type="Proteomes" id="UP000252698">
    <property type="component" value="Chromosome"/>
</dbReference>
<dbReference type="GeneID" id="95517410"/>
<dbReference type="AlphaFoldDB" id="A0A2Z5J6N8"/>
<dbReference type="KEGG" id="sata:C5746_02320"/>
<accession>A0A2Z5J6N8</accession>
<proteinExistence type="predicted"/>
<evidence type="ECO:0000313" key="3">
    <source>
        <dbReference type="Proteomes" id="UP000252698"/>
    </source>
</evidence>
<evidence type="ECO:0000256" key="1">
    <source>
        <dbReference type="SAM" id="MobiDB-lite"/>
    </source>
</evidence>
<gene>
    <name evidence="2" type="ORF">C5746_02320</name>
</gene>
<dbReference type="EMBL" id="CP027306">
    <property type="protein sequence ID" value="AXE75998.1"/>
    <property type="molecule type" value="Genomic_DNA"/>
</dbReference>
<organism evidence="2 3">
    <name type="scientific">Streptomyces atratus</name>
    <dbReference type="NCBI Taxonomy" id="1893"/>
    <lineage>
        <taxon>Bacteria</taxon>
        <taxon>Bacillati</taxon>
        <taxon>Actinomycetota</taxon>
        <taxon>Actinomycetes</taxon>
        <taxon>Kitasatosporales</taxon>
        <taxon>Streptomycetaceae</taxon>
        <taxon>Streptomyces</taxon>
    </lineage>
</organism>
<protein>
    <submittedName>
        <fullName evidence="2">Uncharacterized protein</fullName>
    </submittedName>
</protein>
<dbReference type="RefSeq" id="WP_114242664.1">
    <property type="nucleotide sequence ID" value="NZ_CP027306.1"/>
</dbReference>
<reference evidence="2 3" key="1">
    <citation type="journal article" date="2018" name="Front. Microbiol.">
        <title>Genome Sequencing of Streptomyces atratus SCSIOZH16 and Activation Production of Nocardamine via Metabolic Engineering.</title>
        <authorList>
            <person name="Li Y."/>
            <person name="Zhang C."/>
            <person name="Liu C."/>
            <person name="Ju J."/>
            <person name="Ma J."/>
        </authorList>
    </citation>
    <scope>NUCLEOTIDE SEQUENCE [LARGE SCALE GENOMIC DNA]</scope>
    <source>
        <strain evidence="2 3">SCSIO_ZH16</strain>
    </source>
</reference>
<name>A0A2Z5J6N8_STRAR</name>
<evidence type="ECO:0000313" key="2">
    <source>
        <dbReference type="EMBL" id="AXE75998.1"/>
    </source>
</evidence>
<sequence>MGDRRSAPPYWCRPPPRRSGGRLDVATANCAEAQTELNECLDLPADCQQAPDPVRRLLDQAFFNKIRIIDTDDVPRRESRSFAVLLNEENQRSARRYVTTTSPRLRHPTA</sequence>